<feature type="region of interest" description="Disordered" evidence="1">
    <location>
        <begin position="469"/>
        <end position="500"/>
    </location>
</feature>
<keyword evidence="4" id="KW-1185">Reference proteome</keyword>
<dbReference type="PROSITE" id="PS50186">
    <property type="entry name" value="DEP"/>
    <property type="match status" value="1"/>
</dbReference>
<dbReference type="Gene3D" id="3.40.30.10">
    <property type="entry name" value="Glutaredoxin"/>
    <property type="match status" value="1"/>
</dbReference>
<dbReference type="GO" id="GO:0035556">
    <property type="term" value="P:intracellular signal transduction"/>
    <property type="evidence" value="ECO:0007669"/>
    <property type="project" value="InterPro"/>
</dbReference>
<feature type="compositionally biased region" description="Basic and acidic residues" evidence="1">
    <location>
        <begin position="358"/>
        <end position="378"/>
    </location>
</feature>
<dbReference type="Pfam" id="PF00462">
    <property type="entry name" value="Glutaredoxin"/>
    <property type="match status" value="1"/>
</dbReference>
<sequence>MQAEASTTEHLKTVAVTSDPVRQDFMRNDEELQDLRSVKQQDEKTIVSEVAEVVSGNTPNPMQKDGELQSRIKPLDMDLGSAGQHQDNHLGSAKQQDENTIVSEVTDVVSGNTLDFTQKDGELSSGIKLDDVDLRSVGQHEGNHLGSAKQQHENTIFSEVTDVVSGNTLDFTQKDGELSCGIKLVDMDLRGAGKHEDNHLGSAKQQDENPIVSEGSGNTLDFTQKDVEVPSGIKPLDMDLGSSDQHDENTVSAVKEAATANTLGLTQNDGELARGMNSLSISKDPMEHHMDTKITKTEEISPKPIMQNVNDGDLLVESKSPTGNEIPNEQDEKAASSMTSETFPDTNSQDLMRQNAELPDRVKSNKATEKNSYHEDEKEVCDTDRLISDAKVERNHVVVGFDEEKVIDPVFDGTEDPEIKTAESSSSLDAEQSYAWPGKAVAFTNFVKLKGAVAVSSVFRRLSGKSEEGEDLSEGLERGDDSTSYFSDESGSKDASQQTAERSWNLLTFIKLTKAEQKDASNEQDSAEEPTRKGRVILYTRLGCPDCRVIRLFFQWRQIKYTEINVDIYPSRKLELEKNTGSSAVPKLYLNDFLVGGLSELKTMDESGKLADKLKDLINEEPPAGAPLPPYSGEDDVSGSGVADESAVIVRKMREHLVVKDRFYKMRRFTNCFLGSEAVDFLSDDQYLERDEAIELARKLGQQLFFQHVLDENVFEDGNHVYRFLDDDPVVVTQCYNIPRGILDIKPKPATEIASRLRFLMFAMFEAYVSKDGRHVDYRTIHGTEEYERYLRIVEELQRVNLKGLSREEKLAFFINLYNMMAIHAILTLGFPMGPLQRRKMFGEFKYVVGGSTYSLSAIQNGILRGNQRPPYALVKPFGPKDRQAKVAFSYTEPLVHFALVSGNRSGPALRCYSPANIDMELTEAAQDFLRKGGVVVDLEAKLVNASQILRWYSADFGKNEIEVLKHAANYLEPPKSERFLELLANAQLKVVYQPYDWSLNN</sequence>
<dbReference type="PROSITE" id="PS51354">
    <property type="entry name" value="GLUTAREDOXIN_2"/>
    <property type="match status" value="1"/>
</dbReference>
<dbReference type="CDD" id="cd04371">
    <property type="entry name" value="DEP"/>
    <property type="match status" value="1"/>
</dbReference>
<dbReference type="InterPro" id="IPR000591">
    <property type="entry name" value="DEP_dom"/>
</dbReference>
<dbReference type="Proteomes" id="UP000825729">
    <property type="component" value="Unassembled WGS sequence"/>
</dbReference>
<proteinExistence type="predicted"/>
<evidence type="ECO:0000259" key="2">
    <source>
        <dbReference type="PROSITE" id="PS50186"/>
    </source>
</evidence>
<dbReference type="AlphaFoldDB" id="A0AAV7ERY9"/>
<name>A0AAV7ERY9_ARIFI</name>
<dbReference type="Pfam" id="PF00610">
    <property type="entry name" value="DEP"/>
    <property type="match status" value="1"/>
</dbReference>
<feature type="compositionally biased region" description="Polar residues" evidence="1">
    <location>
        <begin position="482"/>
        <end position="500"/>
    </location>
</feature>
<dbReference type="EMBL" id="JAINDJ010000004">
    <property type="protein sequence ID" value="KAG9451627.1"/>
    <property type="molecule type" value="Genomic_DNA"/>
</dbReference>
<dbReference type="InterPro" id="IPR006869">
    <property type="entry name" value="DUF547"/>
</dbReference>
<dbReference type="InterPro" id="IPR036390">
    <property type="entry name" value="WH_DNA-bd_sf"/>
</dbReference>
<dbReference type="Gene3D" id="1.10.10.10">
    <property type="entry name" value="Winged helix-like DNA-binding domain superfamily/Winged helix DNA-binding domain"/>
    <property type="match status" value="1"/>
</dbReference>
<organism evidence="3 4">
    <name type="scientific">Aristolochia fimbriata</name>
    <name type="common">White veined hardy Dutchman's pipe vine</name>
    <dbReference type="NCBI Taxonomy" id="158543"/>
    <lineage>
        <taxon>Eukaryota</taxon>
        <taxon>Viridiplantae</taxon>
        <taxon>Streptophyta</taxon>
        <taxon>Embryophyta</taxon>
        <taxon>Tracheophyta</taxon>
        <taxon>Spermatophyta</taxon>
        <taxon>Magnoliopsida</taxon>
        <taxon>Magnoliidae</taxon>
        <taxon>Piperales</taxon>
        <taxon>Aristolochiaceae</taxon>
        <taxon>Aristolochia</taxon>
    </lineage>
</organism>
<evidence type="ECO:0000313" key="4">
    <source>
        <dbReference type="Proteomes" id="UP000825729"/>
    </source>
</evidence>
<feature type="domain" description="DEP" evidence="2">
    <location>
        <begin position="653"/>
        <end position="726"/>
    </location>
</feature>
<feature type="region of interest" description="Disordered" evidence="1">
    <location>
        <begin position="318"/>
        <end position="378"/>
    </location>
</feature>
<dbReference type="InterPro" id="IPR036388">
    <property type="entry name" value="WH-like_DNA-bd_sf"/>
</dbReference>
<feature type="region of interest" description="Disordered" evidence="1">
    <location>
        <begin position="196"/>
        <end position="222"/>
    </location>
</feature>
<dbReference type="PANTHER" id="PTHR46361">
    <property type="entry name" value="ELECTRON CARRIER/ PROTEIN DISULFIDE OXIDOREDUCTASE"/>
    <property type="match status" value="1"/>
</dbReference>
<dbReference type="SMART" id="SM00049">
    <property type="entry name" value="DEP"/>
    <property type="match status" value="1"/>
</dbReference>
<dbReference type="Pfam" id="PF04784">
    <property type="entry name" value="DUF547"/>
    <property type="match status" value="1"/>
</dbReference>
<dbReference type="SUPFAM" id="SSF52833">
    <property type="entry name" value="Thioredoxin-like"/>
    <property type="match status" value="1"/>
</dbReference>
<dbReference type="InterPro" id="IPR036249">
    <property type="entry name" value="Thioredoxin-like_sf"/>
</dbReference>
<protein>
    <recommendedName>
        <fullName evidence="2">DEP domain-containing protein</fullName>
    </recommendedName>
</protein>
<comment type="caution">
    <text evidence="3">The sequence shown here is derived from an EMBL/GenBank/DDBJ whole genome shotgun (WGS) entry which is preliminary data.</text>
</comment>
<dbReference type="PANTHER" id="PTHR46361:SF3">
    <property type="entry name" value="ELECTRON CARRIER_ PROTEIN DISULFIDE OXIDOREDUCTASE"/>
    <property type="match status" value="1"/>
</dbReference>
<reference evidence="3 4" key="1">
    <citation type="submission" date="2021-07" db="EMBL/GenBank/DDBJ databases">
        <title>The Aristolochia fimbriata genome: insights into angiosperm evolution, floral development and chemical biosynthesis.</title>
        <authorList>
            <person name="Jiao Y."/>
        </authorList>
    </citation>
    <scope>NUCLEOTIDE SEQUENCE [LARGE SCALE GENOMIC DNA]</scope>
    <source>
        <strain evidence="3">IBCAS-2021</strain>
        <tissue evidence="3">Leaf</tissue>
    </source>
</reference>
<accession>A0AAV7ERY9</accession>
<feature type="region of interest" description="Disordered" evidence="1">
    <location>
        <begin position="77"/>
        <end position="97"/>
    </location>
</feature>
<dbReference type="InterPro" id="IPR002109">
    <property type="entry name" value="Glutaredoxin"/>
</dbReference>
<gene>
    <name evidence="3" type="ORF">H6P81_011592</name>
</gene>
<dbReference type="SUPFAM" id="SSF46785">
    <property type="entry name" value="Winged helix' DNA-binding domain"/>
    <property type="match status" value="1"/>
</dbReference>
<evidence type="ECO:0000256" key="1">
    <source>
        <dbReference type="SAM" id="MobiDB-lite"/>
    </source>
</evidence>
<feature type="compositionally biased region" description="Polar residues" evidence="1">
    <location>
        <begin position="336"/>
        <end position="352"/>
    </location>
</feature>
<evidence type="ECO:0000313" key="3">
    <source>
        <dbReference type="EMBL" id="KAG9451627.1"/>
    </source>
</evidence>